<accession>A0AAX2DBB5</accession>
<proteinExistence type="predicted"/>
<name>A0AAX2DBB5_9PSED</name>
<organism evidence="2 3">
    <name type="scientific">Pseudomonas mediterranea</name>
    <dbReference type="NCBI Taxonomy" id="183795"/>
    <lineage>
        <taxon>Bacteria</taxon>
        <taxon>Pseudomonadati</taxon>
        <taxon>Pseudomonadota</taxon>
        <taxon>Gammaproteobacteria</taxon>
        <taxon>Pseudomonadales</taxon>
        <taxon>Pseudomonadaceae</taxon>
        <taxon>Pseudomonas</taxon>
    </lineage>
</organism>
<evidence type="ECO:0000313" key="3">
    <source>
        <dbReference type="Proteomes" id="UP000183772"/>
    </source>
</evidence>
<gene>
    <name evidence="2" type="ORF">SAMN05216476_2517</name>
</gene>
<dbReference type="AlphaFoldDB" id="A0AAX2DBB5"/>
<dbReference type="EMBL" id="LT629790">
    <property type="protein sequence ID" value="SDU48861.1"/>
    <property type="molecule type" value="Genomic_DNA"/>
</dbReference>
<reference evidence="2 3" key="1">
    <citation type="submission" date="2016-10" db="EMBL/GenBank/DDBJ databases">
        <authorList>
            <person name="Varghese N."/>
            <person name="Submissions S."/>
        </authorList>
    </citation>
    <scope>NUCLEOTIDE SEQUENCE [LARGE SCALE GENOMIC DNA]</scope>
    <source>
        <strain evidence="2 3">DSM 16733</strain>
    </source>
</reference>
<evidence type="ECO:0000313" key="2">
    <source>
        <dbReference type="EMBL" id="SDU48861.1"/>
    </source>
</evidence>
<sequence>MSAEDSVAHHNATLDGPFCQLVPAEEQDFR</sequence>
<dbReference type="Proteomes" id="UP000183772">
    <property type="component" value="Chromosome I"/>
</dbReference>
<protein>
    <submittedName>
        <fullName evidence="2">Uncharacterized protein</fullName>
    </submittedName>
</protein>
<keyword evidence="3" id="KW-1185">Reference proteome</keyword>
<evidence type="ECO:0000256" key="1">
    <source>
        <dbReference type="SAM" id="MobiDB-lite"/>
    </source>
</evidence>
<feature type="region of interest" description="Disordered" evidence="1">
    <location>
        <begin position="1"/>
        <end position="30"/>
    </location>
</feature>